<gene>
    <name evidence="4" type="ORF">QP460_007545</name>
</gene>
<comment type="caution">
    <text evidence="4">The sequence shown here is derived from an EMBL/GenBank/DDBJ whole genome shotgun (WGS) entry which is preliminary data.</text>
</comment>
<feature type="domain" description="DUF1707" evidence="2">
    <location>
        <begin position="8"/>
        <end position="59"/>
    </location>
</feature>
<dbReference type="Pfam" id="PF08044">
    <property type="entry name" value="DUF1707"/>
    <property type="match status" value="1"/>
</dbReference>
<dbReference type="PANTHER" id="PTHR40763">
    <property type="entry name" value="MEMBRANE PROTEIN-RELATED"/>
    <property type="match status" value="1"/>
</dbReference>
<evidence type="ECO:0000313" key="4">
    <source>
        <dbReference type="EMBL" id="MEO3717438.1"/>
    </source>
</evidence>
<dbReference type="AlphaFoldDB" id="A0AAW9SVZ9"/>
<dbReference type="EMBL" id="JASOOY020000027">
    <property type="protein sequence ID" value="MEO3717438.1"/>
    <property type="molecule type" value="Genomic_DNA"/>
</dbReference>
<dbReference type="InterPro" id="IPR012551">
    <property type="entry name" value="DUF1707_SHOCT-like"/>
</dbReference>
<feature type="domain" description="Cell wall-active antibiotics response LiaF-like C-terminal" evidence="3">
    <location>
        <begin position="139"/>
        <end position="197"/>
    </location>
</feature>
<organism evidence="4 5">
    <name type="scientific">Corynebacterium amycolatum</name>
    <dbReference type="NCBI Taxonomy" id="43765"/>
    <lineage>
        <taxon>Bacteria</taxon>
        <taxon>Bacillati</taxon>
        <taxon>Actinomycetota</taxon>
        <taxon>Actinomycetes</taxon>
        <taxon>Mycobacteriales</taxon>
        <taxon>Corynebacteriaceae</taxon>
        <taxon>Corynebacterium</taxon>
    </lineage>
</organism>
<reference evidence="4" key="1">
    <citation type="submission" date="2023-05" db="EMBL/GenBank/DDBJ databases">
        <authorList>
            <person name="Du J."/>
        </authorList>
    </citation>
    <scope>NUCLEOTIDE SEQUENCE</scope>
    <source>
        <strain evidence="4">UMB1064</strain>
    </source>
</reference>
<accession>A0AAW9SVZ9</accession>
<proteinExistence type="predicted"/>
<evidence type="ECO:0000313" key="5">
    <source>
        <dbReference type="Proteomes" id="UP001223646"/>
    </source>
</evidence>
<sequence length="230" mass="24457">MTDNTPRLRAGDQARHTALERLEWAFRDGQIDFAELQERTEKAQKATYIDELPALTQDLSLPANLSEPTPHAHPNPNLRPNLHSVPDEHHSVAPNAANDHQPARIDSSAAATGSKLSIGIFGGTDKRGPWTCAPTHTTVAAFGGTGLDFREAILTAETTVVNIGCAFGGVDVIVPDHYQVDVDVLPIFGGTDVTGKPGRNLPAPGAGQAPKIIVRGFVAFGGVEVKRVPQ</sequence>
<evidence type="ECO:0000256" key="1">
    <source>
        <dbReference type="SAM" id="MobiDB-lite"/>
    </source>
</evidence>
<name>A0AAW9SVZ9_CORAY</name>
<dbReference type="RefSeq" id="WP_284805648.1">
    <property type="nucleotide sequence ID" value="NZ_JASOMP010000002.1"/>
</dbReference>
<feature type="region of interest" description="Disordered" evidence="1">
    <location>
        <begin position="61"/>
        <end position="83"/>
    </location>
</feature>
<evidence type="ECO:0000259" key="3">
    <source>
        <dbReference type="Pfam" id="PF09922"/>
    </source>
</evidence>
<dbReference type="Proteomes" id="UP001223646">
    <property type="component" value="Unassembled WGS sequence"/>
</dbReference>
<dbReference type="InterPro" id="IPR024425">
    <property type="entry name" value="LiaF-like_C"/>
</dbReference>
<protein>
    <submittedName>
        <fullName evidence="4">DUF1707 domain-containing protein</fullName>
    </submittedName>
</protein>
<reference evidence="4" key="2">
    <citation type="submission" date="2024-05" db="EMBL/GenBank/DDBJ databases">
        <authorList>
            <person name="Wolfe A."/>
        </authorList>
    </citation>
    <scope>NUCLEOTIDE SEQUENCE</scope>
    <source>
        <strain evidence="4">UMB1064</strain>
    </source>
</reference>
<evidence type="ECO:0000259" key="2">
    <source>
        <dbReference type="Pfam" id="PF08044"/>
    </source>
</evidence>
<dbReference type="Pfam" id="PF09922">
    <property type="entry name" value="LiaF-like_C"/>
    <property type="match status" value="1"/>
</dbReference>
<dbReference type="PANTHER" id="PTHR40763:SF5">
    <property type="entry name" value="MEMBRANE PROTEIN"/>
    <property type="match status" value="1"/>
</dbReference>